<organism evidence="5 6">
    <name type="scientific">Mycena chlorophos</name>
    <name type="common">Agaric fungus</name>
    <name type="synonym">Agaricus chlorophos</name>
    <dbReference type="NCBI Taxonomy" id="658473"/>
    <lineage>
        <taxon>Eukaryota</taxon>
        <taxon>Fungi</taxon>
        <taxon>Dikarya</taxon>
        <taxon>Basidiomycota</taxon>
        <taxon>Agaricomycotina</taxon>
        <taxon>Agaricomycetes</taxon>
        <taxon>Agaricomycetidae</taxon>
        <taxon>Agaricales</taxon>
        <taxon>Marasmiineae</taxon>
        <taxon>Mycenaceae</taxon>
        <taxon>Mycena</taxon>
    </lineage>
</organism>
<protein>
    <submittedName>
        <fullName evidence="5">NAD(P)-binding protein</fullName>
    </submittedName>
</protein>
<keyword evidence="2" id="KW-0521">NADP</keyword>
<evidence type="ECO:0000256" key="1">
    <source>
        <dbReference type="ARBA" id="ARBA00006484"/>
    </source>
</evidence>
<accession>A0ABQ0MEI8</accession>
<evidence type="ECO:0000256" key="4">
    <source>
        <dbReference type="SAM" id="MobiDB-lite"/>
    </source>
</evidence>
<dbReference type="Gene3D" id="3.40.50.720">
    <property type="entry name" value="NAD(P)-binding Rossmann-like Domain"/>
    <property type="match status" value="1"/>
</dbReference>
<evidence type="ECO:0000256" key="3">
    <source>
        <dbReference type="ARBA" id="ARBA00023002"/>
    </source>
</evidence>
<reference evidence="5" key="1">
    <citation type="submission" date="2014-09" db="EMBL/GenBank/DDBJ databases">
        <title>Genome sequence of the luminous mushroom Mycena chlorophos for searching fungal bioluminescence genes.</title>
        <authorList>
            <person name="Tanaka Y."/>
            <person name="Kasuga D."/>
            <person name="Oba Y."/>
            <person name="Hase S."/>
            <person name="Sato K."/>
            <person name="Oba Y."/>
            <person name="Sakakibara Y."/>
        </authorList>
    </citation>
    <scope>NUCLEOTIDE SEQUENCE</scope>
</reference>
<sequence>MGVIWSQFFPPKATFSVDDIPDLTGQVMLVTGGNSGIGKEIVKGLLAHNAKVYLAARNAESAKMAIAELKTQTGHDAEFLEIDLADLGSIKRAAEEFTRKEKQLNVLFNNGGVMASLPVVQLDMLTKQGYDLQFGTNVLGHFYLTKLLLPTLITTAKDSGKPTRVVNTSSLVLEGAAKFDFATFKESPARAKLGTSGLYQQSKFGNAVFSAELHRRYAEQGIVSIALNPGNIMTNLGRYLSPGFLRILKYIVYDPPLGALTPLYAGTVKEGDGFGGKFLFPWARMGQVPAAVDDANNGRELWTWYLVTPTSHALSSPRHERYALQRVGLPLLLHVECVSLLIIPLTSLFVGCSQATEPGTDGSGFCDGLRGHRKSKRDPREKALKREFMARDYRRDGATGRIVVEQPPGPITQMVTAPAMIPAQAETPPRTLVPKQMLASVRESPSGEADPQRFVTGLDVS</sequence>
<name>A0ABQ0MEI8_MYCCL</name>
<feature type="region of interest" description="Disordered" evidence="4">
    <location>
        <begin position="439"/>
        <end position="461"/>
    </location>
</feature>
<dbReference type="SUPFAM" id="SSF51735">
    <property type="entry name" value="NAD(P)-binding Rossmann-fold domains"/>
    <property type="match status" value="1"/>
</dbReference>
<dbReference type="InterPro" id="IPR036291">
    <property type="entry name" value="NAD(P)-bd_dom_sf"/>
</dbReference>
<gene>
    <name evidence="5" type="ORF">MCHLO_17385</name>
</gene>
<dbReference type="EMBL" id="DF850021">
    <property type="protein sequence ID" value="GAT61357.1"/>
    <property type="molecule type" value="Genomic_DNA"/>
</dbReference>
<evidence type="ECO:0000313" key="6">
    <source>
        <dbReference type="Proteomes" id="UP000815677"/>
    </source>
</evidence>
<keyword evidence="6" id="KW-1185">Reference proteome</keyword>
<dbReference type="InterPro" id="IPR002347">
    <property type="entry name" value="SDR_fam"/>
</dbReference>
<evidence type="ECO:0000256" key="2">
    <source>
        <dbReference type="ARBA" id="ARBA00022857"/>
    </source>
</evidence>
<keyword evidence="3" id="KW-0560">Oxidoreductase</keyword>
<evidence type="ECO:0000313" key="5">
    <source>
        <dbReference type="EMBL" id="GAT61357.1"/>
    </source>
</evidence>
<dbReference type="Pfam" id="PF00106">
    <property type="entry name" value="adh_short"/>
    <property type="match status" value="1"/>
</dbReference>
<dbReference type="PRINTS" id="PR00081">
    <property type="entry name" value="GDHRDH"/>
</dbReference>
<comment type="similarity">
    <text evidence="1">Belongs to the short-chain dehydrogenases/reductases (SDR) family.</text>
</comment>
<dbReference type="Proteomes" id="UP000815677">
    <property type="component" value="Unassembled WGS sequence"/>
</dbReference>
<dbReference type="PANTHER" id="PTHR24320">
    <property type="entry name" value="RETINOL DEHYDROGENASE"/>
    <property type="match status" value="1"/>
</dbReference>
<proteinExistence type="inferred from homology"/>
<dbReference type="PANTHER" id="PTHR24320:SF282">
    <property type="entry name" value="WW DOMAIN-CONTAINING OXIDOREDUCTASE"/>
    <property type="match status" value="1"/>
</dbReference>